<organism evidence="1 2">
    <name type="scientific">Bugula neritina</name>
    <name type="common">Brown bryozoan</name>
    <name type="synonym">Sertularia neritina</name>
    <dbReference type="NCBI Taxonomy" id="10212"/>
    <lineage>
        <taxon>Eukaryota</taxon>
        <taxon>Metazoa</taxon>
        <taxon>Spiralia</taxon>
        <taxon>Lophotrochozoa</taxon>
        <taxon>Bryozoa</taxon>
        <taxon>Gymnolaemata</taxon>
        <taxon>Cheilostomatida</taxon>
        <taxon>Flustrina</taxon>
        <taxon>Buguloidea</taxon>
        <taxon>Bugulidae</taxon>
        <taxon>Bugula</taxon>
    </lineage>
</organism>
<gene>
    <name evidence="1" type="ORF">EB796_013194</name>
</gene>
<protein>
    <submittedName>
        <fullName evidence="1">Uncharacterized protein</fullName>
    </submittedName>
</protein>
<name>A0A7J7JST3_BUGNE</name>
<evidence type="ECO:0000313" key="1">
    <source>
        <dbReference type="EMBL" id="KAF6028498.1"/>
    </source>
</evidence>
<reference evidence="1" key="1">
    <citation type="submission" date="2020-06" db="EMBL/GenBank/DDBJ databases">
        <title>Draft genome of Bugula neritina, a colonial animal packing powerful symbionts and potential medicines.</title>
        <authorList>
            <person name="Rayko M."/>
        </authorList>
    </citation>
    <scope>NUCLEOTIDE SEQUENCE [LARGE SCALE GENOMIC DNA]</scope>
    <source>
        <strain evidence="1">Kwan_BN1</strain>
    </source>
</reference>
<accession>A0A7J7JST3</accession>
<proteinExistence type="predicted"/>
<evidence type="ECO:0000313" key="2">
    <source>
        <dbReference type="Proteomes" id="UP000593567"/>
    </source>
</evidence>
<dbReference type="EMBL" id="VXIV02001945">
    <property type="protein sequence ID" value="KAF6028498.1"/>
    <property type="molecule type" value="Genomic_DNA"/>
</dbReference>
<dbReference type="Proteomes" id="UP000593567">
    <property type="component" value="Unassembled WGS sequence"/>
</dbReference>
<dbReference type="OrthoDB" id="426210at2759"/>
<comment type="caution">
    <text evidence="1">The sequence shown here is derived from an EMBL/GenBank/DDBJ whole genome shotgun (WGS) entry which is preliminary data.</text>
</comment>
<dbReference type="AlphaFoldDB" id="A0A7J7JST3"/>
<keyword evidence="2" id="KW-1185">Reference proteome</keyword>
<sequence>MPTRQHPPNNNTAIAESFADSFASVFSIDDGNIPPCIPPQTISSPIQFDPRGVLTQLTKLDPRKGAGPDELSLALLKYLAHYIYIYEPLTKVFQYTFTIHPRHHKTGKQQTLYRSSRKEVVQTR</sequence>